<evidence type="ECO:0000256" key="1">
    <source>
        <dbReference type="SAM" id="Phobius"/>
    </source>
</evidence>
<keyword evidence="4" id="KW-0808">Transferase</keyword>
<sequence length="378" mass="43243">MKLFISAEFGEFGGTRTALENVLSALSDSSHQIVFAYDSEETVSDLRKSFESEPKIVWFRLPRIFSSIRIRFFRKFPFFLIYDFFLSLYVLWRINPDLVLLSVGSPPIGSLFFFFFSKIVYFQHTYPEFPVRGIRRIAVWPFRIRLTKSRKILTVSEFSKRRIAEAWGLKAESEHIEVLPNPITLGGRGVPKNDGSDSSHKLSVYTFGHVEEYKSPFLWIEIAKSVSERIPSEFVWYGEGSLLEECRLRTQGFSNIQFLGWKKNPISEVAGGSVYLQPSRIESQGISVLEAMSVKISCVVSDQGGLPETVVDGVNGFVCPLSSPEVFAEKLILLYETPSLRSKMGNNGFERVEKIYSRDRWKSNFLKILENLLRSTLS</sequence>
<evidence type="ECO:0000313" key="6">
    <source>
        <dbReference type="Proteomes" id="UP000232122"/>
    </source>
</evidence>
<keyword evidence="6" id="KW-1185">Reference proteome</keyword>
<evidence type="ECO:0000259" key="2">
    <source>
        <dbReference type="Pfam" id="PF00534"/>
    </source>
</evidence>
<dbReference type="GO" id="GO:0016757">
    <property type="term" value="F:glycosyltransferase activity"/>
    <property type="evidence" value="ECO:0007669"/>
    <property type="project" value="UniProtKB-KW"/>
</dbReference>
<evidence type="ECO:0000259" key="3">
    <source>
        <dbReference type="Pfam" id="PF13439"/>
    </source>
</evidence>
<dbReference type="EMBL" id="NPEF02000017">
    <property type="protein sequence ID" value="MDV6236901.1"/>
    <property type="molecule type" value="Genomic_DNA"/>
</dbReference>
<feature type="domain" description="Glycosyl transferase family 1" evidence="2">
    <location>
        <begin position="204"/>
        <end position="350"/>
    </location>
</feature>
<keyword evidence="1" id="KW-1133">Transmembrane helix</keyword>
<dbReference type="Pfam" id="PF00534">
    <property type="entry name" value="Glycos_transf_1"/>
    <property type="match status" value="1"/>
</dbReference>
<dbReference type="Gene3D" id="3.40.50.2000">
    <property type="entry name" value="Glycogen Phosphorylase B"/>
    <property type="match status" value="2"/>
</dbReference>
<dbReference type="EC" id="2.4.-.-" evidence="4"/>
<dbReference type="PANTHER" id="PTHR12526">
    <property type="entry name" value="GLYCOSYLTRANSFERASE"/>
    <property type="match status" value="1"/>
</dbReference>
<name>A0A2N0B7T1_9LEPT</name>
<dbReference type="Pfam" id="PF13439">
    <property type="entry name" value="Glyco_transf_4"/>
    <property type="match status" value="1"/>
</dbReference>
<dbReference type="SUPFAM" id="SSF53756">
    <property type="entry name" value="UDP-Glycosyltransferase/glycogen phosphorylase"/>
    <property type="match status" value="1"/>
</dbReference>
<dbReference type="InterPro" id="IPR028098">
    <property type="entry name" value="Glyco_trans_4-like_N"/>
</dbReference>
<dbReference type="EMBL" id="NPEF01000123">
    <property type="protein sequence ID" value="PJZ92576.1"/>
    <property type="molecule type" value="Genomic_DNA"/>
</dbReference>
<dbReference type="PANTHER" id="PTHR12526:SF618">
    <property type="entry name" value="GLYCOSYLTRANSFERASE, FAMILY 4"/>
    <property type="match status" value="1"/>
</dbReference>
<keyword evidence="1" id="KW-0472">Membrane</keyword>
<accession>A0A2N0B7T1</accession>
<dbReference type="CDD" id="cd03801">
    <property type="entry name" value="GT4_PimA-like"/>
    <property type="match status" value="1"/>
</dbReference>
<proteinExistence type="predicted"/>
<dbReference type="InterPro" id="IPR001296">
    <property type="entry name" value="Glyco_trans_1"/>
</dbReference>
<evidence type="ECO:0000313" key="5">
    <source>
        <dbReference type="EMBL" id="PJZ92576.1"/>
    </source>
</evidence>
<evidence type="ECO:0000313" key="4">
    <source>
        <dbReference type="EMBL" id="MDV6236901.1"/>
    </source>
</evidence>
<protein>
    <submittedName>
        <fullName evidence="4">Glycosyltransferase family 4 protein</fullName>
        <ecNumber evidence="4">2.4.-.-</ecNumber>
    </submittedName>
</protein>
<dbReference type="RefSeq" id="WP_100765238.1">
    <property type="nucleotide sequence ID" value="NZ_NPEF02000017.1"/>
</dbReference>
<dbReference type="AlphaFoldDB" id="A0A2N0B7T1"/>
<organism evidence="5">
    <name type="scientific">Leptospira ellisii</name>
    <dbReference type="NCBI Taxonomy" id="2023197"/>
    <lineage>
        <taxon>Bacteria</taxon>
        <taxon>Pseudomonadati</taxon>
        <taxon>Spirochaetota</taxon>
        <taxon>Spirochaetia</taxon>
        <taxon>Leptospirales</taxon>
        <taxon>Leptospiraceae</taxon>
        <taxon>Leptospira</taxon>
    </lineage>
</organism>
<comment type="caution">
    <text evidence="5">The sequence shown here is derived from an EMBL/GenBank/DDBJ whole genome shotgun (WGS) entry which is preliminary data.</text>
</comment>
<feature type="transmembrane region" description="Helical" evidence="1">
    <location>
        <begin position="98"/>
        <end position="116"/>
    </location>
</feature>
<keyword evidence="1" id="KW-0812">Transmembrane</keyword>
<feature type="transmembrane region" description="Helical" evidence="1">
    <location>
        <begin position="72"/>
        <end position="92"/>
    </location>
</feature>
<feature type="domain" description="Glycosyltransferase subfamily 4-like N-terminal" evidence="3">
    <location>
        <begin position="13"/>
        <end position="184"/>
    </location>
</feature>
<reference evidence="4" key="3">
    <citation type="submission" date="2023-10" db="EMBL/GenBank/DDBJ databases">
        <authorList>
            <person name="Picardeau M."/>
            <person name="Thibeaux R."/>
        </authorList>
    </citation>
    <scope>NUCLEOTIDE SEQUENCE</scope>
    <source>
        <strain evidence="4">ATI7-C-A5</strain>
    </source>
</reference>
<reference evidence="5" key="1">
    <citation type="submission" date="2017-07" db="EMBL/GenBank/DDBJ databases">
        <title>Leptospira spp. isolated from tropical soils.</title>
        <authorList>
            <person name="Thibeaux R."/>
            <person name="Iraola G."/>
            <person name="Ferres I."/>
            <person name="Bierque E."/>
            <person name="Girault D."/>
            <person name="Soupe-Gilbert M.-E."/>
            <person name="Picardeau M."/>
            <person name="Goarant C."/>
        </authorList>
    </citation>
    <scope>NUCLEOTIDE SEQUENCE [LARGE SCALE GENOMIC DNA]</scope>
    <source>
        <strain evidence="5">ATI7-C-A5</strain>
    </source>
</reference>
<gene>
    <name evidence="4" type="ORF">CH379_014825</name>
    <name evidence="5" type="ORF">CH379_12460</name>
</gene>
<keyword evidence="4" id="KW-0328">Glycosyltransferase</keyword>
<dbReference type="OrthoDB" id="9797829at2"/>
<dbReference type="Proteomes" id="UP000232122">
    <property type="component" value="Unassembled WGS sequence"/>
</dbReference>
<reference evidence="4 6" key="2">
    <citation type="journal article" date="2018" name="Microb. Genom.">
        <title>Deciphering the unexplored Leptospira diversity from soils uncovers genomic evolution to virulence.</title>
        <authorList>
            <person name="Thibeaux R."/>
            <person name="Iraola G."/>
            <person name="Ferres I."/>
            <person name="Bierque E."/>
            <person name="Girault D."/>
            <person name="Soupe-Gilbert M.E."/>
            <person name="Picardeau M."/>
            <person name="Goarant C."/>
        </authorList>
    </citation>
    <scope>NUCLEOTIDE SEQUENCE [LARGE SCALE GENOMIC DNA]</scope>
    <source>
        <strain evidence="4 6">ATI7-C-A5</strain>
    </source>
</reference>